<protein>
    <submittedName>
        <fullName evidence="1">Uncharacterized protein</fullName>
    </submittedName>
</protein>
<keyword evidence="2" id="KW-1185">Reference proteome</keyword>
<sequence>MEPTLDLEQPWRSGGMALTPVSRKGGVAVDEQHIGNLGGGVRPCCYHDEEVHVGANAGGRPLCYRAALPCYRHPAARRLRGDLAGAQFMLLQ</sequence>
<evidence type="ECO:0000313" key="2">
    <source>
        <dbReference type="Proteomes" id="UP000000768"/>
    </source>
</evidence>
<dbReference type="EMBL" id="CM000769">
    <property type="protein sequence ID" value="KXG19318.1"/>
    <property type="molecule type" value="Genomic_DNA"/>
</dbReference>
<gene>
    <name evidence="1" type="ORF">SORBI_3010G040500</name>
</gene>
<accession>A0A194YH95</accession>
<dbReference type="AlphaFoldDB" id="A0A194YH95"/>
<dbReference type="InParanoid" id="A0A194YH95"/>
<dbReference type="Proteomes" id="UP000000768">
    <property type="component" value="Chromosome 10"/>
</dbReference>
<evidence type="ECO:0000313" key="1">
    <source>
        <dbReference type="EMBL" id="KXG19318.1"/>
    </source>
</evidence>
<name>A0A194YH95_SORBI</name>
<proteinExistence type="predicted"/>
<reference evidence="1 2" key="1">
    <citation type="journal article" date="2009" name="Nature">
        <title>The Sorghum bicolor genome and the diversification of grasses.</title>
        <authorList>
            <person name="Paterson A.H."/>
            <person name="Bowers J.E."/>
            <person name="Bruggmann R."/>
            <person name="Dubchak I."/>
            <person name="Grimwood J."/>
            <person name="Gundlach H."/>
            <person name="Haberer G."/>
            <person name="Hellsten U."/>
            <person name="Mitros T."/>
            <person name="Poliakov A."/>
            <person name="Schmutz J."/>
            <person name="Spannagl M."/>
            <person name="Tang H."/>
            <person name="Wang X."/>
            <person name="Wicker T."/>
            <person name="Bharti A.K."/>
            <person name="Chapman J."/>
            <person name="Feltus F.A."/>
            <person name="Gowik U."/>
            <person name="Grigoriev I.V."/>
            <person name="Lyons E."/>
            <person name="Maher C.A."/>
            <person name="Martis M."/>
            <person name="Narechania A."/>
            <person name="Otillar R.P."/>
            <person name="Penning B.W."/>
            <person name="Salamov A.A."/>
            <person name="Wang Y."/>
            <person name="Zhang L."/>
            <person name="Carpita N.C."/>
            <person name="Freeling M."/>
            <person name="Gingle A.R."/>
            <person name="Hash C.T."/>
            <person name="Keller B."/>
            <person name="Klein P."/>
            <person name="Kresovich S."/>
            <person name="McCann M.C."/>
            <person name="Ming R."/>
            <person name="Peterson D.G."/>
            <person name="Mehboob-ur-Rahman"/>
            <person name="Ware D."/>
            <person name="Westhoff P."/>
            <person name="Mayer K.F."/>
            <person name="Messing J."/>
            <person name="Rokhsar D.S."/>
        </authorList>
    </citation>
    <scope>NUCLEOTIDE SEQUENCE [LARGE SCALE GENOMIC DNA]</scope>
    <source>
        <strain evidence="2">cv. BTx623</strain>
    </source>
</reference>
<reference evidence="2" key="2">
    <citation type="journal article" date="2018" name="Plant J.">
        <title>The Sorghum bicolor reference genome: improved assembly, gene annotations, a transcriptome atlas, and signatures of genome organization.</title>
        <authorList>
            <person name="McCormick R.F."/>
            <person name="Truong S.K."/>
            <person name="Sreedasyam A."/>
            <person name="Jenkins J."/>
            <person name="Shu S."/>
            <person name="Sims D."/>
            <person name="Kennedy M."/>
            <person name="Amirebrahimi M."/>
            <person name="Weers B.D."/>
            <person name="McKinley B."/>
            <person name="Mattison A."/>
            <person name="Morishige D.T."/>
            <person name="Grimwood J."/>
            <person name="Schmutz J."/>
            <person name="Mullet J.E."/>
        </authorList>
    </citation>
    <scope>NUCLEOTIDE SEQUENCE [LARGE SCALE GENOMIC DNA]</scope>
    <source>
        <strain evidence="2">cv. BTx623</strain>
    </source>
</reference>
<organism evidence="1 2">
    <name type="scientific">Sorghum bicolor</name>
    <name type="common">Sorghum</name>
    <name type="synonym">Sorghum vulgare</name>
    <dbReference type="NCBI Taxonomy" id="4558"/>
    <lineage>
        <taxon>Eukaryota</taxon>
        <taxon>Viridiplantae</taxon>
        <taxon>Streptophyta</taxon>
        <taxon>Embryophyta</taxon>
        <taxon>Tracheophyta</taxon>
        <taxon>Spermatophyta</taxon>
        <taxon>Magnoliopsida</taxon>
        <taxon>Liliopsida</taxon>
        <taxon>Poales</taxon>
        <taxon>Poaceae</taxon>
        <taxon>PACMAD clade</taxon>
        <taxon>Panicoideae</taxon>
        <taxon>Andropogonodae</taxon>
        <taxon>Andropogoneae</taxon>
        <taxon>Sorghinae</taxon>
        <taxon>Sorghum</taxon>
    </lineage>
</organism>
<dbReference type="Gramene" id="KXG19318">
    <property type="protein sequence ID" value="KXG19318"/>
    <property type="gene ID" value="SORBI_3010G040500"/>
</dbReference>